<dbReference type="InterPro" id="IPR001849">
    <property type="entry name" value="PH_domain"/>
</dbReference>
<feature type="domain" description="PH" evidence="2">
    <location>
        <begin position="38"/>
        <end position="137"/>
    </location>
</feature>
<sequence length="418" mass="46352">MASDGNLLQVPLRQKPGKKTQGFFTMSRRRISCKDLGHADCQGWLYKKKEKGTFLSNKWKKFWVVLKASSLYWYSNQLAEKAEGFVNLPDFTVEKASECRKKHAFKISHPQIKTFYFAAENTQEMNVWLNKLGLSVTHHESTTKDEECYSESEQDDPEIAVETAPPPISSETLSPLAAEQASSSSSKLSETPGSFSSLENTVKAASTLPTSCSKERQSLTDINSSSAAEDVGQSIAIAVEIHPPGPSETDSHKALEKSLATSESGALNSLSSGDTSSLSSNLDHLTVPDKPTGSKMIDREETKVSGDDEMEKLYKSLEQASLSPLGDRRPSTKKELRKSFVRRCKNPSINEKLHKIRTLNSTLKCKEHDLAMINQLLDDPKLTARKYREWKVMNTMLIQDIYQQQQDPASASAPAGSP</sequence>
<evidence type="ECO:0000256" key="1">
    <source>
        <dbReference type="SAM" id="MobiDB-lite"/>
    </source>
</evidence>
<feature type="region of interest" description="Disordered" evidence="1">
    <location>
        <begin position="241"/>
        <end position="307"/>
    </location>
</feature>
<comment type="caution">
    <text evidence="3">The sequence shown here is derived from an EMBL/GenBank/DDBJ whole genome shotgun (WGS) entry which is preliminary data.</text>
</comment>
<feature type="compositionally biased region" description="Basic and acidic residues" evidence="1">
    <location>
        <begin position="296"/>
        <end position="307"/>
    </location>
</feature>
<organism evidence="3 4">
    <name type="scientific">Myotis myotis</name>
    <name type="common">Greater mouse-eared bat</name>
    <name type="synonym">Vespertilio myotis</name>
    <dbReference type="NCBI Taxonomy" id="51298"/>
    <lineage>
        <taxon>Eukaryota</taxon>
        <taxon>Metazoa</taxon>
        <taxon>Chordata</taxon>
        <taxon>Craniata</taxon>
        <taxon>Vertebrata</taxon>
        <taxon>Euteleostomi</taxon>
        <taxon>Mammalia</taxon>
        <taxon>Eutheria</taxon>
        <taxon>Laurasiatheria</taxon>
        <taxon>Chiroptera</taxon>
        <taxon>Yangochiroptera</taxon>
        <taxon>Vespertilionidae</taxon>
        <taxon>Myotis</taxon>
    </lineage>
</organism>
<evidence type="ECO:0000259" key="2">
    <source>
        <dbReference type="PROSITE" id="PS50003"/>
    </source>
</evidence>
<feature type="compositionally biased region" description="Acidic residues" evidence="1">
    <location>
        <begin position="148"/>
        <end position="159"/>
    </location>
</feature>
<dbReference type="InterPro" id="IPR051566">
    <property type="entry name" value="CNKSR"/>
</dbReference>
<feature type="region of interest" description="Disordered" evidence="1">
    <location>
        <begin position="140"/>
        <end position="227"/>
    </location>
</feature>
<proteinExistence type="predicted"/>
<dbReference type="Gene3D" id="2.30.29.30">
    <property type="entry name" value="Pleckstrin-homology domain (PH domain)/Phosphotyrosine-binding domain (PTB)"/>
    <property type="match status" value="1"/>
</dbReference>
<dbReference type="PANTHER" id="PTHR12844:SF45">
    <property type="entry name" value="CNK3_IPCEF1 FUSION PROTEIN-RELATED"/>
    <property type="match status" value="1"/>
</dbReference>
<dbReference type="PANTHER" id="PTHR12844">
    <property type="entry name" value="CONNECTOR ENCHANCER OF KINASE SUPPRESSOR OF RAS"/>
    <property type="match status" value="1"/>
</dbReference>
<dbReference type="Proteomes" id="UP000527355">
    <property type="component" value="Unassembled WGS sequence"/>
</dbReference>
<reference evidence="3 4" key="1">
    <citation type="journal article" date="2020" name="Nature">
        <title>Six reference-quality genomes reveal evolution of bat adaptations.</title>
        <authorList>
            <person name="Jebb D."/>
            <person name="Huang Z."/>
            <person name="Pippel M."/>
            <person name="Hughes G.M."/>
            <person name="Lavrichenko K."/>
            <person name="Devanna P."/>
            <person name="Winkler S."/>
            <person name="Jermiin L.S."/>
            <person name="Skirmuntt E.C."/>
            <person name="Katzourakis A."/>
            <person name="Burkitt-Gray L."/>
            <person name="Ray D.A."/>
            <person name="Sullivan K.A.M."/>
            <person name="Roscito J.G."/>
            <person name="Kirilenko B.M."/>
            <person name="Davalos L.M."/>
            <person name="Corthals A.P."/>
            <person name="Power M.L."/>
            <person name="Jones G."/>
            <person name="Ransome R.D."/>
            <person name="Dechmann D.K.N."/>
            <person name="Locatelli A.G."/>
            <person name="Puechmaille S.J."/>
            <person name="Fedrigo O."/>
            <person name="Jarvis E.D."/>
            <person name="Hiller M."/>
            <person name="Vernes S.C."/>
            <person name="Myers E.W."/>
            <person name="Teeling E.C."/>
        </authorList>
    </citation>
    <scope>NUCLEOTIDE SEQUENCE [LARGE SCALE GENOMIC DNA]</scope>
    <source>
        <strain evidence="3">MMyoMyo1</strain>
        <tissue evidence="3">Flight muscle</tissue>
    </source>
</reference>
<name>A0A7J7WVA1_MYOMY</name>
<evidence type="ECO:0000313" key="3">
    <source>
        <dbReference type="EMBL" id="KAF6341363.1"/>
    </source>
</evidence>
<dbReference type="FunFam" id="2.30.29.30:FF:000092">
    <property type="entry name" value="Connector enhancer of kinase suppressor of Ras 2"/>
    <property type="match status" value="1"/>
</dbReference>
<keyword evidence="4" id="KW-1185">Reference proteome</keyword>
<feature type="compositionally biased region" description="Low complexity" evidence="1">
    <location>
        <begin position="267"/>
        <end position="283"/>
    </location>
</feature>
<accession>A0A7J7WVA1</accession>
<dbReference type="EMBL" id="JABWUV010000007">
    <property type="protein sequence ID" value="KAF6341363.1"/>
    <property type="molecule type" value="Genomic_DNA"/>
</dbReference>
<dbReference type="SMART" id="SM00233">
    <property type="entry name" value="PH"/>
    <property type="match status" value="1"/>
</dbReference>
<protein>
    <submittedName>
        <fullName evidence="3">Interaction protein for cytohesin exchange factors 1</fullName>
    </submittedName>
</protein>
<dbReference type="VEuPathDB" id="HostDB:GeneID_118659946"/>
<dbReference type="PROSITE" id="PS50003">
    <property type="entry name" value="PH_DOMAIN"/>
    <property type="match status" value="1"/>
</dbReference>
<dbReference type="CDD" id="cd01260">
    <property type="entry name" value="PH_CNK_mammalian-like"/>
    <property type="match status" value="1"/>
</dbReference>
<dbReference type="SUPFAM" id="SSF50729">
    <property type="entry name" value="PH domain-like"/>
    <property type="match status" value="1"/>
</dbReference>
<dbReference type="AlphaFoldDB" id="A0A7J7WVA1"/>
<gene>
    <name evidence="3" type="ORF">mMyoMyo1_006891</name>
</gene>
<dbReference type="InterPro" id="IPR011993">
    <property type="entry name" value="PH-like_dom_sf"/>
</dbReference>
<feature type="compositionally biased region" description="Polar residues" evidence="1">
    <location>
        <begin position="191"/>
        <end position="212"/>
    </location>
</feature>
<dbReference type="Pfam" id="PF00169">
    <property type="entry name" value="PH"/>
    <property type="match status" value="1"/>
</dbReference>
<feature type="compositionally biased region" description="Low complexity" evidence="1">
    <location>
        <begin position="173"/>
        <end position="189"/>
    </location>
</feature>
<dbReference type="OrthoDB" id="74412at2759"/>
<evidence type="ECO:0000313" key="4">
    <source>
        <dbReference type="Proteomes" id="UP000527355"/>
    </source>
</evidence>